<protein>
    <recommendedName>
        <fullName evidence="4 5">dTDP-4-dehydrorhamnose 3,5-epimerase</fullName>
        <ecNumber evidence="3 5">5.1.3.13</ecNumber>
    </recommendedName>
    <alternativeName>
        <fullName evidence="5">Thymidine diphospho-4-keto-rhamnose 3,5-epimerase</fullName>
    </alternativeName>
</protein>
<dbReference type="Proteomes" id="UP001171916">
    <property type="component" value="Unassembled WGS sequence"/>
</dbReference>
<gene>
    <name evidence="6" type="primary">rfbC</name>
    <name evidence="6" type="ORF">QVH07_06885</name>
</gene>
<dbReference type="SUPFAM" id="SSF51182">
    <property type="entry name" value="RmlC-like cupins"/>
    <property type="match status" value="1"/>
</dbReference>
<keyword evidence="7" id="KW-1185">Reference proteome</keyword>
<proteinExistence type="inferred from homology"/>
<dbReference type="RefSeq" id="WP_289999424.1">
    <property type="nucleotide sequence ID" value="NZ_JAUEPH010000003.1"/>
</dbReference>
<evidence type="ECO:0000256" key="2">
    <source>
        <dbReference type="ARBA" id="ARBA00001997"/>
    </source>
</evidence>
<name>A0ABT7YBH4_9BACT</name>
<dbReference type="Pfam" id="PF00908">
    <property type="entry name" value="dTDP_sugar_isom"/>
    <property type="match status" value="1"/>
</dbReference>
<sequence length="183" mass="20658">MAEIKETSIPDVLEILPRVFKDPRGSFFESFRENWFTSRGLDIKWVQDNQSSSVKGTIRGLHFQRPPFAQDKLVRVIKGRVLDVAVDLRKGSKTFGQAVCVELSEEKNNLLLVPAGFAHGFSVLEDATFAYKCSNYYNKESEGGIIWDDSDLGIDWMVDNPIVSEKDAILPTLKQFIDREGGL</sequence>
<dbReference type="Gene3D" id="2.60.120.10">
    <property type="entry name" value="Jelly Rolls"/>
    <property type="match status" value="1"/>
</dbReference>
<dbReference type="PANTHER" id="PTHR21047:SF2">
    <property type="entry name" value="THYMIDINE DIPHOSPHO-4-KETO-RHAMNOSE 3,5-EPIMERASE"/>
    <property type="match status" value="1"/>
</dbReference>
<keyword evidence="5 6" id="KW-0413">Isomerase</keyword>
<comment type="function">
    <text evidence="2 5">Catalyzes the epimerization of the C3' and C5'positions of dTDP-6-deoxy-D-xylo-4-hexulose, forming dTDP-6-deoxy-L-lyxo-4-hexulose.</text>
</comment>
<organism evidence="6 7">
    <name type="scientific">Algoriphagus sediminis</name>
    <dbReference type="NCBI Taxonomy" id="3057113"/>
    <lineage>
        <taxon>Bacteria</taxon>
        <taxon>Pseudomonadati</taxon>
        <taxon>Bacteroidota</taxon>
        <taxon>Cytophagia</taxon>
        <taxon>Cytophagales</taxon>
        <taxon>Cyclobacteriaceae</taxon>
        <taxon>Algoriphagus</taxon>
    </lineage>
</organism>
<reference evidence="6" key="1">
    <citation type="submission" date="2023-06" db="EMBL/GenBank/DDBJ databases">
        <title>Robiginitalea aurantiacus sp. nov. and Algoriphagus sediminis sp. nov., isolated from coastal sediment.</title>
        <authorList>
            <person name="Zhou Z.Y."/>
            <person name="An J."/>
            <person name="Jia Y.W."/>
            <person name="Du Z.J."/>
        </authorList>
    </citation>
    <scope>NUCLEOTIDE SEQUENCE</scope>
    <source>
        <strain evidence="6">C2-7</strain>
    </source>
</reference>
<dbReference type="InterPro" id="IPR014710">
    <property type="entry name" value="RmlC-like_jellyroll"/>
</dbReference>
<dbReference type="InterPro" id="IPR000888">
    <property type="entry name" value="RmlC-like"/>
</dbReference>
<comment type="similarity">
    <text evidence="5">Belongs to the dTDP-4-dehydrorhamnose 3,5-epimerase family.</text>
</comment>
<evidence type="ECO:0000256" key="5">
    <source>
        <dbReference type="RuleBase" id="RU364069"/>
    </source>
</evidence>
<comment type="caution">
    <text evidence="6">The sequence shown here is derived from an EMBL/GenBank/DDBJ whole genome shotgun (WGS) entry which is preliminary data.</text>
</comment>
<dbReference type="PANTHER" id="PTHR21047">
    <property type="entry name" value="DTDP-6-DEOXY-D-GLUCOSE-3,5 EPIMERASE"/>
    <property type="match status" value="1"/>
</dbReference>
<evidence type="ECO:0000313" key="6">
    <source>
        <dbReference type="EMBL" id="MDN3203867.1"/>
    </source>
</evidence>
<comment type="catalytic activity">
    <reaction evidence="1 5">
        <text>dTDP-4-dehydro-6-deoxy-alpha-D-glucose = dTDP-4-dehydro-beta-L-rhamnose</text>
        <dbReference type="Rhea" id="RHEA:16969"/>
        <dbReference type="ChEBI" id="CHEBI:57649"/>
        <dbReference type="ChEBI" id="CHEBI:62830"/>
        <dbReference type="EC" id="5.1.3.13"/>
    </reaction>
</comment>
<dbReference type="EC" id="5.1.3.13" evidence="3 5"/>
<dbReference type="EMBL" id="JAUEPH010000003">
    <property type="protein sequence ID" value="MDN3203867.1"/>
    <property type="molecule type" value="Genomic_DNA"/>
</dbReference>
<evidence type="ECO:0000256" key="3">
    <source>
        <dbReference type="ARBA" id="ARBA00012098"/>
    </source>
</evidence>
<dbReference type="InterPro" id="IPR011051">
    <property type="entry name" value="RmlC_Cupin_sf"/>
</dbReference>
<evidence type="ECO:0000256" key="1">
    <source>
        <dbReference type="ARBA" id="ARBA00001298"/>
    </source>
</evidence>
<evidence type="ECO:0000256" key="4">
    <source>
        <dbReference type="ARBA" id="ARBA00019595"/>
    </source>
</evidence>
<dbReference type="NCBIfam" id="TIGR01221">
    <property type="entry name" value="rmlC"/>
    <property type="match status" value="1"/>
</dbReference>
<evidence type="ECO:0000313" key="7">
    <source>
        <dbReference type="Proteomes" id="UP001171916"/>
    </source>
</evidence>
<dbReference type="GO" id="GO:0008830">
    <property type="term" value="F:dTDP-4-dehydrorhamnose 3,5-epimerase activity"/>
    <property type="evidence" value="ECO:0007669"/>
    <property type="project" value="UniProtKB-EC"/>
</dbReference>
<comment type="pathway">
    <text evidence="5">Carbohydrate biosynthesis; dTDP-L-rhamnose biosynthesis.</text>
</comment>
<dbReference type="CDD" id="cd00438">
    <property type="entry name" value="cupin_RmlC"/>
    <property type="match status" value="1"/>
</dbReference>
<accession>A0ABT7YBH4</accession>
<comment type="subunit">
    <text evidence="5">Homodimer.</text>
</comment>